<keyword evidence="9" id="KW-0325">Glycoprotein</keyword>
<dbReference type="InterPro" id="IPR001320">
    <property type="entry name" value="Iontro_rcpt_C"/>
</dbReference>
<dbReference type="GO" id="GO:0015276">
    <property type="term" value="F:ligand-gated monoatomic ion channel activity"/>
    <property type="evidence" value="ECO:0007669"/>
    <property type="project" value="InterPro"/>
</dbReference>
<evidence type="ECO:0000256" key="10">
    <source>
        <dbReference type="ARBA" id="ARBA00023286"/>
    </source>
</evidence>
<dbReference type="AlphaFoldDB" id="A0AAE1GJD7"/>
<keyword evidence="5 12" id="KW-1133">Transmembrane helix</keyword>
<name>A0AAE1GJD7_PETCI</name>
<keyword evidence="8" id="KW-0675">Receptor</keyword>
<evidence type="ECO:0000256" key="4">
    <source>
        <dbReference type="ARBA" id="ARBA00022692"/>
    </source>
</evidence>
<evidence type="ECO:0000256" key="3">
    <source>
        <dbReference type="ARBA" id="ARBA00022448"/>
    </source>
</evidence>
<accession>A0AAE1GJD7</accession>
<evidence type="ECO:0000256" key="5">
    <source>
        <dbReference type="ARBA" id="ARBA00022989"/>
    </source>
</evidence>
<evidence type="ECO:0000256" key="12">
    <source>
        <dbReference type="SAM" id="Phobius"/>
    </source>
</evidence>
<evidence type="ECO:0000256" key="7">
    <source>
        <dbReference type="ARBA" id="ARBA00023136"/>
    </source>
</evidence>
<evidence type="ECO:0000256" key="6">
    <source>
        <dbReference type="ARBA" id="ARBA00023065"/>
    </source>
</evidence>
<keyword evidence="6" id="KW-0406">Ion transport</keyword>
<keyword evidence="4 12" id="KW-0812">Transmembrane</keyword>
<dbReference type="InterPro" id="IPR015683">
    <property type="entry name" value="Ionotropic_Glu_rcpt"/>
</dbReference>
<feature type="transmembrane region" description="Helical" evidence="12">
    <location>
        <begin position="138"/>
        <end position="163"/>
    </location>
</feature>
<feature type="domain" description="Ionotropic glutamate receptor C-terminal" evidence="13">
    <location>
        <begin position="148"/>
        <end position="247"/>
    </location>
</feature>
<dbReference type="Proteomes" id="UP001286313">
    <property type="component" value="Unassembled WGS sequence"/>
</dbReference>
<organism evidence="14 15">
    <name type="scientific">Petrolisthes cinctipes</name>
    <name type="common">Flat porcelain crab</name>
    <dbReference type="NCBI Taxonomy" id="88211"/>
    <lineage>
        <taxon>Eukaryota</taxon>
        <taxon>Metazoa</taxon>
        <taxon>Ecdysozoa</taxon>
        <taxon>Arthropoda</taxon>
        <taxon>Crustacea</taxon>
        <taxon>Multicrustacea</taxon>
        <taxon>Malacostraca</taxon>
        <taxon>Eumalacostraca</taxon>
        <taxon>Eucarida</taxon>
        <taxon>Decapoda</taxon>
        <taxon>Pleocyemata</taxon>
        <taxon>Anomura</taxon>
        <taxon>Galatheoidea</taxon>
        <taxon>Porcellanidae</taxon>
        <taxon>Petrolisthes</taxon>
    </lineage>
</organism>
<keyword evidence="10" id="KW-1071">Ligand-gated ion channel</keyword>
<evidence type="ECO:0000256" key="2">
    <source>
        <dbReference type="ARBA" id="ARBA00008685"/>
    </source>
</evidence>
<keyword evidence="15" id="KW-1185">Reference proteome</keyword>
<sequence length="271" mass="30321">MSNPCALCTLLPDLICISLHTFSTKFALRIPETSMPHIYTGVSPGRGSQVYQPTNIMSGGGEEVDSTQLEFDRRMRIASRISRRYFLRRCIEEQQADIGLGPFAQTAERMEAVDYSSSVFIGDRSMLAKKGAPEIDPWSFLMVMTPGVWVCLVVSMLIVWTMVRLLPYISVSGTVSQLGMFTIFHQLGILLNQGIKWWMIDGKQRMVLAGWVWLGLVITLSYNCNLTSLLAVRRISHPVQTLRDLIDNPSLTVIMPPNTIITATIAVSFTK</sequence>
<evidence type="ECO:0000259" key="13">
    <source>
        <dbReference type="Pfam" id="PF00060"/>
    </source>
</evidence>
<feature type="transmembrane region" description="Helical" evidence="12">
    <location>
        <begin position="207"/>
        <end position="231"/>
    </location>
</feature>
<evidence type="ECO:0000313" key="15">
    <source>
        <dbReference type="Proteomes" id="UP001286313"/>
    </source>
</evidence>
<keyword evidence="7 12" id="KW-0472">Membrane</keyword>
<dbReference type="SUPFAM" id="SSF53850">
    <property type="entry name" value="Periplasmic binding protein-like II"/>
    <property type="match status" value="1"/>
</dbReference>
<evidence type="ECO:0000256" key="1">
    <source>
        <dbReference type="ARBA" id="ARBA00004141"/>
    </source>
</evidence>
<feature type="transmembrane region" description="Helical" evidence="12">
    <location>
        <begin position="175"/>
        <end position="195"/>
    </location>
</feature>
<dbReference type="EMBL" id="JAWQEG010000237">
    <property type="protein sequence ID" value="KAK3892985.1"/>
    <property type="molecule type" value="Genomic_DNA"/>
</dbReference>
<dbReference type="Gene3D" id="1.10.287.70">
    <property type="match status" value="1"/>
</dbReference>
<evidence type="ECO:0000256" key="8">
    <source>
        <dbReference type="ARBA" id="ARBA00023170"/>
    </source>
</evidence>
<evidence type="ECO:0000313" key="14">
    <source>
        <dbReference type="EMBL" id="KAK3892985.1"/>
    </source>
</evidence>
<proteinExistence type="inferred from homology"/>
<comment type="similarity">
    <text evidence="2">Belongs to the glutamate-gated ion channel (TC 1.A.10.1) family.</text>
</comment>
<dbReference type="GO" id="GO:0016020">
    <property type="term" value="C:membrane"/>
    <property type="evidence" value="ECO:0007669"/>
    <property type="project" value="UniProtKB-SubCell"/>
</dbReference>
<reference evidence="14" key="1">
    <citation type="submission" date="2023-10" db="EMBL/GenBank/DDBJ databases">
        <title>Genome assemblies of two species of porcelain crab, Petrolisthes cinctipes and Petrolisthes manimaculis (Anomura: Porcellanidae).</title>
        <authorList>
            <person name="Angst P."/>
        </authorList>
    </citation>
    <scope>NUCLEOTIDE SEQUENCE</scope>
    <source>
        <strain evidence="14">PB745_01</strain>
        <tissue evidence="14">Gill</tissue>
    </source>
</reference>
<dbReference type="PANTHER" id="PTHR18966">
    <property type="entry name" value="IONOTROPIC GLUTAMATE RECEPTOR"/>
    <property type="match status" value="1"/>
</dbReference>
<comment type="subcellular location">
    <subcellularLocation>
        <location evidence="1">Membrane</location>
        <topology evidence="1">Multi-pass membrane protein</topology>
    </subcellularLocation>
</comment>
<protein>
    <recommendedName>
        <fullName evidence="13">Ionotropic glutamate receptor C-terminal domain-containing protein</fullName>
    </recommendedName>
</protein>
<dbReference type="Pfam" id="PF00060">
    <property type="entry name" value="Lig_chan"/>
    <property type="match status" value="1"/>
</dbReference>
<keyword evidence="3" id="KW-0813">Transport</keyword>
<evidence type="ECO:0000256" key="9">
    <source>
        <dbReference type="ARBA" id="ARBA00023180"/>
    </source>
</evidence>
<evidence type="ECO:0000256" key="11">
    <source>
        <dbReference type="ARBA" id="ARBA00023303"/>
    </source>
</evidence>
<comment type="caution">
    <text evidence="14">The sequence shown here is derived from an EMBL/GenBank/DDBJ whole genome shotgun (WGS) entry which is preliminary data.</text>
</comment>
<gene>
    <name evidence="14" type="ORF">Pcinc_003164</name>
</gene>
<keyword evidence="11" id="KW-0407">Ion channel</keyword>